<dbReference type="InterPro" id="IPR001626">
    <property type="entry name" value="ABC_TroCD"/>
</dbReference>
<dbReference type="Gene3D" id="1.10.3470.10">
    <property type="entry name" value="ABC transporter involved in vitamin B12 uptake, BtuC"/>
    <property type="match status" value="1"/>
</dbReference>
<feature type="transmembrane region" description="Helical" evidence="7">
    <location>
        <begin position="260"/>
        <end position="277"/>
    </location>
</feature>
<feature type="transmembrane region" description="Helical" evidence="7">
    <location>
        <begin position="191"/>
        <end position="221"/>
    </location>
</feature>
<dbReference type="SUPFAM" id="SSF81345">
    <property type="entry name" value="ABC transporter involved in vitamin B12 uptake, BtuC"/>
    <property type="match status" value="1"/>
</dbReference>
<dbReference type="CDD" id="cd06550">
    <property type="entry name" value="TM_ABC_iron-siderophores_like"/>
    <property type="match status" value="1"/>
</dbReference>
<dbReference type="Proteomes" id="UP001225316">
    <property type="component" value="Unassembled WGS sequence"/>
</dbReference>
<evidence type="ECO:0000256" key="1">
    <source>
        <dbReference type="ARBA" id="ARBA00004141"/>
    </source>
</evidence>
<dbReference type="PANTHER" id="PTHR30477:SF18">
    <property type="entry name" value="METAL TRANSPORT SYSTEM MEMBRANE PROTEIN CT_417-RELATED"/>
    <property type="match status" value="1"/>
</dbReference>
<organism evidence="8 9">
    <name type="scientific">Thalassobacterium maritimum</name>
    <dbReference type="NCBI Taxonomy" id="3041265"/>
    <lineage>
        <taxon>Bacteria</taxon>
        <taxon>Pseudomonadati</taxon>
        <taxon>Verrucomicrobiota</taxon>
        <taxon>Opitutia</taxon>
        <taxon>Puniceicoccales</taxon>
        <taxon>Coraliomargaritaceae</taxon>
        <taxon>Thalassobacterium</taxon>
    </lineage>
</organism>
<keyword evidence="4 7" id="KW-1133">Transmembrane helix</keyword>
<dbReference type="PANTHER" id="PTHR30477">
    <property type="entry name" value="ABC-TRANSPORTER METAL-BINDING PROTEIN"/>
    <property type="match status" value="1"/>
</dbReference>
<keyword evidence="3 6" id="KW-0812">Transmembrane</keyword>
<reference evidence="8 9" key="1">
    <citation type="submission" date="2023-04" db="EMBL/GenBank/DDBJ databases">
        <title>A novel bacteria isolated from coastal sediment.</title>
        <authorList>
            <person name="Liu X.-J."/>
            <person name="Du Z.-J."/>
        </authorList>
    </citation>
    <scope>NUCLEOTIDE SEQUENCE [LARGE SCALE GENOMIC DNA]</scope>
    <source>
        <strain evidence="8 9">SDUM461003</strain>
    </source>
</reference>
<dbReference type="EMBL" id="JARXHW010000050">
    <property type="protein sequence ID" value="MDQ8209057.1"/>
    <property type="molecule type" value="Genomic_DNA"/>
</dbReference>
<evidence type="ECO:0000313" key="9">
    <source>
        <dbReference type="Proteomes" id="UP001225316"/>
    </source>
</evidence>
<comment type="subcellular location">
    <subcellularLocation>
        <location evidence="6">Cell membrane</location>
        <topology evidence="6">Multi-pass membrane protein</topology>
    </subcellularLocation>
    <subcellularLocation>
        <location evidence="1">Membrane</location>
        <topology evidence="1">Multi-pass membrane protein</topology>
    </subcellularLocation>
</comment>
<feature type="transmembrane region" description="Helical" evidence="7">
    <location>
        <begin position="21"/>
        <end position="44"/>
    </location>
</feature>
<keyword evidence="6" id="KW-0813">Transport</keyword>
<dbReference type="InterPro" id="IPR037294">
    <property type="entry name" value="ABC_BtuC-like"/>
</dbReference>
<accession>A0ABU1AZG8</accession>
<feature type="transmembrane region" description="Helical" evidence="7">
    <location>
        <begin position="150"/>
        <end position="171"/>
    </location>
</feature>
<feature type="transmembrane region" description="Helical" evidence="7">
    <location>
        <begin position="81"/>
        <end position="102"/>
    </location>
</feature>
<feature type="transmembrane region" description="Helical" evidence="7">
    <location>
        <begin position="50"/>
        <end position="69"/>
    </location>
</feature>
<feature type="transmembrane region" description="Helical" evidence="7">
    <location>
        <begin position="108"/>
        <end position="129"/>
    </location>
</feature>
<sequence length="286" mass="30250">MEATIIMLEFFKALLDPDLGFLRNALLLGLIGSIPLGAVGTFVVARRISYLAAAIAHSVLGGIGAALYAREVLGWSWLHPMLGALLAALTAAGVIAAVSLRSKQREDAIIGAIWVTGMAVGLLFISRTPGYIDPMAYLFGDILLVTRSDLWIATGVGALIIAILLLWHRQIVAVCFDAEFAAIRGVQADRIYLLLLLLTALTVVTLVSLVGIVLVIALLTLPPAIASLRARSLGQMLICSIVLTACFVLFGLGLSYSLDFPTGPTIILLAALVYLVANGSNRLCAK</sequence>
<comment type="caution">
    <text evidence="8">The sequence shown here is derived from an EMBL/GenBank/DDBJ whole genome shotgun (WGS) entry which is preliminary data.</text>
</comment>
<evidence type="ECO:0000256" key="4">
    <source>
        <dbReference type="ARBA" id="ARBA00022989"/>
    </source>
</evidence>
<evidence type="ECO:0000256" key="5">
    <source>
        <dbReference type="ARBA" id="ARBA00023136"/>
    </source>
</evidence>
<keyword evidence="9" id="KW-1185">Reference proteome</keyword>
<keyword evidence="5 7" id="KW-0472">Membrane</keyword>
<dbReference type="RefSeq" id="WP_308951835.1">
    <property type="nucleotide sequence ID" value="NZ_JARXHW010000050.1"/>
</dbReference>
<evidence type="ECO:0000256" key="6">
    <source>
        <dbReference type="RuleBase" id="RU003943"/>
    </source>
</evidence>
<comment type="similarity">
    <text evidence="2 6">Belongs to the ABC-3 integral membrane protein family.</text>
</comment>
<evidence type="ECO:0000256" key="2">
    <source>
        <dbReference type="ARBA" id="ARBA00008034"/>
    </source>
</evidence>
<proteinExistence type="inferred from homology"/>
<feature type="transmembrane region" description="Helical" evidence="7">
    <location>
        <begin position="233"/>
        <end position="254"/>
    </location>
</feature>
<dbReference type="Pfam" id="PF00950">
    <property type="entry name" value="ABC-3"/>
    <property type="match status" value="1"/>
</dbReference>
<evidence type="ECO:0000256" key="3">
    <source>
        <dbReference type="ARBA" id="ARBA00022692"/>
    </source>
</evidence>
<evidence type="ECO:0000313" key="8">
    <source>
        <dbReference type="EMBL" id="MDQ8209057.1"/>
    </source>
</evidence>
<name>A0ABU1AZG8_9BACT</name>
<evidence type="ECO:0000256" key="7">
    <source>
        <dbReference type="SAM" id="Phobius"/>
    </source>
</evidence>
<protein>
    <submittedName>
        <fullName evidence="8">Metal ABC transporter permease</fullName>
    </submittedName>
</protein>
<gene>
    <name evidence="8" type="ORF">QEH52_16145</name>
</gene>